<dbReference type="AlphaFoldDB" id="A0A8X6YN50"/>
<organism evidence="1 2">
    <name type="scientific">Trichonephila inaurata madagascariensis</name>
    <dbReference type="NCBI Taxonomy" id="2747483"/>
    <lineage>
        <taxon>Eukaryota</taxon>
        <taxon>Metazoa</taxon>
        <taxon>Ecdysozoa</taxon>
        <taxon>Arthropoda</taxon>
        <taxon>Chelicerata</taxon>
        <taxon>Arachnida</taxon>
        <taxon>Araneae</taxon>
        <taxon>Araneomorphae</taxon>
        <taxon>Entelegynae</taxon>
        <taxon>Araneoidea</taxon>
        <taxon>Nephilidae</taxon>
        <taxon>Trichonephila</taxon>
        <taxon>Trichonephila inaurata</taxon>
    </lineage>
</organism>
<accession>A0A8X6YN50</accession>
<dbReference type="Proteomes" id="UP000886998">
    <property type="component" value="Unassembled WGS sequence"/>
</dbReference>
<protein>
    <submittedName>
        <fullName evidence="1">Uncharacterized protein</fullName>
    </submittedName>
</protein>
<sequence length="108" mass="11808">MSFLGLSSFATASAFPRNPFCNDCVIAQRKCNFWWINFASVSCRVRSPRHAANGRNRTPDIPSKHAFAPPPMRTAIISPALIRRAPAAISPAFNPTTSADAVKNLDYS</sequence>
<proteinExistence type="predicted"/>
<dbReference type="EMBL" id="BMAV01020096">
    <property type="protein sequence ID" value="GFY73472.1"/>
    <property type="molecule type" value="Genomic_DNA"/>
</dbReference>
<evidence type="ECO:0000313" key="1">
    <source>
        <dbReference type="EMBL" id="GFY73472.1"/>
    </source>
</evidence>
<evidence type="ECO:0000313" key="2">
    <source>
        <dbReference type="Proteomes" id="UP000886998"/>
    </source>
</evidence>
<comment type="caution">
    <text evidence="1">The sequence shown here is derived from an EMBL/GenBank/DDBJ whole genome shotgun (WGS) entry which is preliminary data.</text>
</comment>
<reference evidence="1" key="1">
    <citation type="submission" date="2020-08" db="EMBL/GenBank/DDBJ databases">
        <title>Multicomponent nature underlies the extraordinary mechanical properties of spider dragline silk.</title>
        <authorList>
            <person name="Kono N."/>
            <person name="Nakamura H."/>
            <person name="Mori M."/>
            <person name="Yoshida Y."/>
            <person name="Ohtoshi R."/>
            <person name="Malay A.D."/>
            <person name="Moran D.A.P."/>
            <person name="Tomita M."/>
            <person name="Numata K."/>
            <person name="Arakawa K."/>
        </authorList>
    </citation>
    <scope>NUCLEOTIDE SEQUENCE</scope>
</reference>
<gene>
    <name evidence="1" type="ORF">TNIN_166051</name>
</gene>
<keyword evidence="2" id="KW-1185">Reference proteome</keyword>
<name>A0A8X6YN50_9ARAC</name>